<evidence type="ECO:0000313" key="3">
    <source>
        <dbReference type="Proteomes" id="UP001154255"/>
    </source>
</evidence>
<dbReference type="PANTHER" id="PTHR11102">
    <property type="entry name" value="SEL-1-LIKE PROTEIN"/>
    <property type="match status" value="1"/>
</dbReference>
<accession>A0A9W4TNP7</accession>
<dbReference type="RefSeq" id="WP_271790118.1">
    <property type="nucleotide sequence ID" value="NZ_CAMXCM010000006.1"/>
</dbReference>
<dbReference type="SMART" id="SM00671">
    <property type="entry name" value="SEL1"/>
    <property type="match status" value="5"/>
</dbReference>
<name>A0A9W4TNP7_9PROT</name>
<reference evidence="2" key="1">
    <citation type="submission" date="2022-10" db="EMBL/GenBank/DDBJ databases">
        <authorList>
            <person name="Botero Cardona J."/>
        </authorList>
    </citation>
    <scope>NUCLEOTIDE SEQUENCE</scope>
    <source>
        <strain evidence="2">LMG 31819</strain>
        <strain evidence="1">R-53529</strain>
    </source>
</reference>
<evidence type="ECO:0000313" key="2">
    <source>
        <dbReference type="EMBL" id="CAI3952239.1"/>
    </source>
</evidence>
<dbReference type="Proteomes" id="UP001154259">
    <property type="component" value="Unassembled WGS sequence"/>
</dbReference>
<dbReference type="Proteomes" id="UP001154255">
    <property type="component" value="Unassembled WGS sequence"/>
</dbReference>
<proteinExistence type="predicted"/>
<keyword evidence="4" id="KW-1185">Reference proteome</keyword>
<evidence type="ECO:0008006" key="5">
    <source>
        <dbReference type="Google" id="ProtNLM"/>
    </source>
</evidence>
<dbReference type="InterPro" id="IPR011990">
    <property type="entry name" value="TPR-like_helical_dom_sf"/>
</dbReference>
<dbReference type="Pfam" id="PF08238">
    <property type="entry name" value="Sel1"/>
    <property type="match status" value="5"/>
</dbReference>
<protein>
    <recommendedName>
        <fullName evidence="5">Sel1 repeat family protein</fullName>
    </recommendedName>
</protein>
<comment type="caution">
    <text evidence="2">The sequence shown here is derived from an EMBL/GenBank/DDBJ whole genome shotgun (WGS) entry which is preliminary data.</text>
</comment>
<dbReference type="Gene3D" id="1.25.40.10">
    <property type="entry name" value="Tetratricopeptide repeat domain"/>
    <property type="match status" value="1"/>
</dbReference>
<dbReference type="SUPFAM" id="SSF81901">
    <property type="entry name" value="HCP-like"/>
    <property type="match status" value="2"/>
</dbReference>
<evidence type="ECO:0000313" key="4">
    <source>
        <dbReference type="Proteomes" id="UP001154259"/>
    </source>
</evidence>
<dbReference type="PANTHER" id="PTHR11102:SF160">
    <property type="entry name" value="ERAD-ASSOCIATED E3 UBIQUITIN-PROTEIN LIGASE COMPONENT HRD3"/>
    <property type="match status" value="1"/>
</dbReference>
<organism evidence="2 3">
    <name type="scientific">Commensalibacter communis</name>
    <dbReference type="NCBI Taxonomy" id="2972786"/>
    <lineage>
        <taxon>Bacteria</taxon>
        <taxon>Pseudomonadati</taxon>
        <taxon>Pseudomonadota</taxon>
        <taxon>Alphaproteobacteria</taxon>
        <taxon>Acetobacterales</taxon>
        <taxon>Acetobacteraceae</taxon>
    </lineage>
</organism>
<dbReference type="InterPro" id="IPR050767">
    <property type="entry name" value="Sel1_AlgK"/>
</dbReference>
<dbReference type="InterPro" id="IPR006597">
    <property type="entry name" value="Sel1-like"/>
</dbReference>
<dbReference type="EMBL" id="CAMXCS010000004">
    <property type="protein sequence ID" value="CAI3950759.1"/>
    <property type="molecule type" value="Genomic_DNA"/>
</dbReference>
<dbReference type="AlphaFoldDB" id="A0A9W4TNP7"/>
<evidence type="ECO:0000313" key="1">
    <source>
        <dbReference type="EMBL" id="CAI3950759.1"/>
    </source>
</evidence>
<sequence length="323" mass="36378">MTIRQNIVFFCFTLAVGVLIFIPVTLAKDLFDDFPPNVRYYIQTLQKKADAGDVPSQEKLENLVKDTAKGRSGSAEVQFSLSQFYKTQPDQQERYVSSELSIYWLSKAAEQGYVKAQYELGSSYAADYIIMPNDASCIPATNIKQGERWLLKAARQGYAPAQYGLFNFYQSGKNVCYGSNNDQTYFKKANFIKAQEWLNKALEQQYAPAQASLGRQYLYGIHPYPKDFQKAIDYFIQAANQGDAAGIAGLGYCAEHGLGMPKDVRKAIQYYTKAADLHDVQAINALVDLYRDDVVYKNPEKENEFKIKAGIENCTRMIAIGCC</sequence>
<gene>
    <name evidence="1" type="ORF">R53529_LOCUS1687</name>
    <name evidence="2" type="ORF">R53530_LOCUS1899</name>
</gene>
<dbReference type="EMBL" id="CAMXCM010000006">
    <property type="protein sequence ID" value="CAI3952239.1"/>
    <property type="molecule type" value="Genomic_DNA"/>
</dbReference>